<evidence type="ECO:0000256" key="2">
    <source>
        <dbReference type="ARBA" id="ARBA00023125"/>
    </source>
</evidence>
<dbReference type="KEGG" id="pib:BBD41_27080"/>
<dbReference type="InterPro" id="IPR018060">
    <property type="entry name" value="HTH_AraC"/>
</dbReference>
<protein>
    <submittedName>
        <fullName evidence="5">AraC family transcriptional regulator</fullName>
    </submittedName>
</protein>
<feature type="domain" description="HTH araC/xylS-type" evidence="4">
    <location>
        <begin position="213"/>
        <end position="312"/>
    </location>
</feature>
<evidence type="ECO:0000313" key="5">
    <source>
        <dbReference type="EMBL" id="ANY75943.1"/>
    </source>
</evidence>
<keyword evidence="2" id="KW-0238">DNA-binding</keyword>
<dbReference type="SMART" id="SM00342">
    <property type="entry name" value="HTH_ARAC"/>
    <property type="match status" value="1"/>
</dbReference>
<dbReference type="PANTHER" id="PTHR43280:SF34">
    <property type="entry name" value="ARAC-FAMILY TRANSCRIPTIONAL REGULATOR"/>
    <property type="match status" value="1"/>
</dbReference>
<accession>A0A1B2E7J4</accession>
<keyword evidence="3" id="KW-0804">Transcription</keyword>
<gene>
    <name evidence="6" type="ORF">BBD40_08490</name>
    <name evidence="5" type="ORF">BBD41_27080</name>
</gene>
<dbReference type="InterPro" id="IPR018062">
    <property type="entry name" value="HTH_AraC-typ_CS"/>
</dbReference>
<dbReference type="InterPro" id="IPR011051">
    <property type="entry name" value="RmlC_Cupin_sf"/>
</dbReference>
<dbReference type="GO" id="GO:0043565">
    <property type="term" value="F:sequence-specific DNA binding"/>
    <property type="evidence" value="ECO:0007669"/>
    <property type="project" value="InterPro"/>
</dbReference>
<dbReference type="InterPro" id="IPR009057">
    <property type="entry name" value="Homeodomain-like_sf"/>
</dbReference>
<evidence type="ECO:0000256" key="1">
    <source>
        <dbReference type="ARBA" id="ARBA00023015"/>
    </source>
</evidence>
<reference evidence="5" key="1">
    <citation type="submission" date="2016-08" db="EMBL/GenBank/DDBJ databases">
        <title>Complete Genome Seqeunce of Paenibacillus sp. nov. IHBB 9852 from high altitute lake of Indian trans-Himalayas.</title>
        <authorList>
            <person name="Kiran S."/>
            <person name="Swarnkar M.K."/>
            <person name="Rana A."/>
            <person name="Tewari R."/>
            <person name="Gulati A."/>
        </authorList>
    </citation>
    <scope>NUCLEOTIDE SEQUENCE [LARGE SCALE GENOMIC DNA]</scope>
    <source>
        <strain evidence="5">IHBB 9852</strain>
    </source>
</reference>
<dbReference type="PROSITE" id="PS00041">
    <property type="entry name" value="HTH_ARAC_FAMILY_1"/>
    <property type="match status" value="1"/>
</dbReference>
<evidence type="ECO:0000313" key="6">
    <source>
        <dbReference type="EMBL" id="OOC61890.1"/>
    </source>
</evidence>
<dbReference type="EMBL" id="CP016809">
    <property type="protein sequence ID" value="ANY75943.1"/>
    <property type="molecule type" value="Genomic_DNA"/>
</dbReference>
<dbReference type="InterPro" id="IPR013096">
    <property type="entry name" value="Cupin_2"/>
</dbReference>
<dbReference type="Pfam" id="PF12833">
    <property type="entry name" value="HTH_18"/>
    <property type="match status" value="1"/>
</dbReference>
<proteinExistence type="predicted"/>
<evidence type="ECO:0000259" key="4">
    <source>
        <dbReference type="PROSITE" id="PS01124"/>
    </source>
</evidence>
<dbReference type="RefSeq" id="WP_077566698.1">
    <property type="nucleotide sequence ID" value="NZ_CP016809.1"/>
</dbReference>
<dbReference type="InterPro" id="IPR014710">
    <property type="entry name" value="RmlC-like_jellyroll"/>
</dbReference>
<dbReference type="SUPFAM" id="SSF51182">
    <property type="entry name" value="RmlC-like cupins"/>
    <property type="match status" value="1"/>
</dbReference>
<evidence type="ECO:0000256" key="3">
    <source>
        <dbReference type="ARBA" id="ARBA00023163"/>
    </source>
</evidence>
<dbReference type="AlphaFoldDB" id="A0A1B2E7J4"/>
<dbReference type="Proteomes" id="UP000189059">
    <property type="component" value="Unassembled WGS sequence"/>
</dbReference>
<dbReference type="Gene3D" id="2.60.120.10">
    <property type="entry name" value="Jelly Rolls"/>
    <property type="match status" value="1"/>
</dbReference>
<dbReference type="Pfam" id="PF07883">
    <property type="entry name" value="Cupin_2"/>
    <property type="match status" value="1"/>
</dbReference>
<keyword evidence="1" id="KW-0805">Transcription regulation</keyword>
<dbReference type="SUPFAM" id="SSF46689">
    <property type="entry name" value="Homeodomain-like"/>
    <property type="match status" value="1"/>
</dbReference>
<reference evidence="6 7" key="2">
    <citation type="submission" date="2016-12" db="EMBL/GenBank/DDBJ databases">
        <title>Genome sequencing and description of Paenibacillus sp. nov. from high altitude lake in the Indian Trans- Himalayas.</title>
        <authorList>
            <person name="Kiran S."/>
            <person name="Swarnkar M.K."/>
            <person name="Rana A."/>
            <person name="Tewari R."/>
            <person name="Gulati A."/>
        </authorList>
    </citation>
    <scope>NUCLEOTIDE SEQUENCE [LARGE SCALE GENOMIC DNA]</scope>
    <source>
        <strain evidence="6 7">IHBB 9951</strain>
    </source>
</reference>
<organism evidence="5">
    <name type="scientific">Paenibacillus ihbetae</name>
    <dbReference type="NCBI Taxonomy" id="1870820"/>
    <lineage>
        <taxon>Bacteria</taxon>
        <taxon>Bacillati</taxon>
        <taxon>Bacillota</taxon>
        <taxon>Bacilli</taxon>
        <taxon>Bacillales</taxon>
        <taxon>Paenibacillaceae</taxon>
        <taxon>Paenibacillus</taxon>
    </lineage>
</organism>
<dbReference type="OrthoDB" id="145012at2"/>
<name>A0A1B2E7J4_9BACL</name>
<dbReference type="Gene3D" id="1.10.10.60">
    <property type="entry name" value="Homeodomain-like"/>
    <property type="match status" value="1"/>
</dbReference>
<sequence length="316" mass="37009">MSTHFPYESMKERQDALERLDLKIYWGRYEIRVLRFHLTTFPPGKIVSFHKHAEFEFHFIPRGKGTVIMEETPYSLREGMFYLTGPNVLHYQEADPAEPMDELCLHVDITQVDEQELQKENRSLPAADPWEIAEAEDCMEKLKELPLKPTMDIHRAMPYFLEAYQASQEKYPGLYTTIKHCIIQILIRTVRAYASKPTEAELPSRDMKAYRYQLAMEYIYANSAGEVVLDDVAEKLHISSRQLQRIFKDQADGRSFSEILEDVRLESVCRRLLDTDWSIDKIALHEGFSSGSYLHTVFRKRYGFTPSTYRTMKVKS</sequence>
<dbReference type="PROSITE" id="PS01124">
    <property type="entry name" value="HTH_ARAC_FAMILY_2"/>
    <property type="match status" value="1"/>
</dbReference>
<dbReference type="EMBL" id="MRVI01000001">
    <property type="protein sequence ID" value="OOC61890.1"/>
    <property type="molecule type" value="Genomic_DNA"/>
</dbReference>
<keyword evidence="7" id="KW-1185">Reference proteome</keyword>
<evidence type="ECO:0000313" key="7">
    <source>
        <dbReference type="Proteomes" id="UP000189059"/>
    </source>
</evidence>
<dbReference type="PANTHER" id="PTHR43280">
    <property type="entry name" value="ARAC-FAMILY TRANSCRIPTIONAL REGULATOR"/>
    <property type="match status" value="1"/>
</dbReference>
<dbReference type="GO" id="GO:0003700">
    <property type="term" value="F:DNA-binding transcription factor activity"/>
    <property type="evidence" value="ECO:0007669"/>
    <property type="project" value="InterPro"/>
</dbReference>